<comment type="caution">
    <text evidence="1">The sequence shown here is derived from an EMBL/GenBank/DDBJ whole genome shotgun (WGS) entry which is preliminary data.</text>
</comment>
<proteinExistence type="predicted"/>
<protein>
    <submittedName>
        <fullName evidence="1">Uncharacterized protein</fullName>
    </submittedName>
</protein>
<evidence type="ECO:0000313" key="2">
    <source>
        <dbReference type="Proteomes" id="UP000238479"/>
    </source>
</evidence>
<name>A0A2P6SDL0_ROSCH</name>
<sequence>MYGKVVWTTLPIVEPPGGQCHDRRVIRVEFVFTFRRSTTITTFLQPVDNQGCFCTLGPGGEHL</sequence>
<dbReference type="AlphaFoldDB" id="A0A2P6SDL0"/>
<evidence type="ECO:0000313" key="1">
    <source>
        <dbReference type="EMBL" id="PRQ56766.1"/>
    </source>
</evidence>
<gene>
    <name evidence="1" type="ORF">RchiOBHm_Chr1g0340901</name>
</gene>
<dbReference type="EMBL" id="PDCK01000039">
    <property type="protein sequence ID" value="PRQ56766.1"/>
    <property type="molecule type" value="Genomic_DNA"/>
</dbReference>
<organism evidence="1 2">
    <name type="scientific">Rosa chinensis</name>
    <name type="common">China rose</name>
    <dbReference type="NCBI Taxonomy" id="74649"/>
    <lineage>
        <taxon>Eukaryota</taxon>
        <taxon>Viridiplantae</taxon>
        <taxon>Streptophyta</taxon>
        <taxon>Embryophyta</taxon>
        <taxon>Tracheophyta</taxon>
        <taxon>Spermatophyta</taxon>
        <taxon>Magnoliopsida</taxon>
        <taxon>eudicotyledons</taxon>
        <taxon>Gunneridae</taxon>
        <taxon>Pentapetalae</taxon>
        <taxon>rosids</taxon>
        <taxon>fabids</taxon>
        <taxon>Rosales</taxon>
        <taxon>Rosaceae</taxon>
        <taxon>Rosoideae</taxon>
        <taxon>Rosoideae incertae sedis</taxon>
        <taxon>Rosa</taxon>
    </lineage>
</organism>
<dbReference type="Proteomes" id="UP000238479">
    <property type="component" value="Chromosome 1"/>
</dbReference>
<keyword evidence="2" id="KW-1185">Reference proteome</keyword>
<reference evidence="1 2" key="1">
    <citation type="journal article" date="2018" name="Nat. Genet.">
        <title>The Rosa genome provides new insights in the design of modern roses.</title>
        <authorList>
            <person name="Bendahmane M."/>
        </authorList>
    </citation>
    <scope>NUCLEOTIDE SEQUENCE [LARGE SCALE GENOMIC DNA]</scope>
    <source>
        <strain evidence="2">cv. Old Blush</strain>
    </source>
</reference>
<accession>A0A2P6SDL0</accession>
<dbReference type="Gramene" id="PRQ56766">
    <property type="protein sequence ID" value="PRQ56766"/>
    <property type="gene ID" value="RchiOBHm_Chr1g0340901"/>
</dbReference>